<keyword evidence="3" id="KW-0804">Transcription</keyword>
<accession>A0A1X0I474</accession>
<feature type="domain" description="HTH tetR-type" evidence="5">
    <location>
        <begin position="17"/>
        <end position="77"/>
    </location>
</feature>
<feature type="DNA-binding region" description="H-T-H motif" evidence="4">
    <location>
        <begin position="40"/>
        <end position="59"/>
    </location>
</feature>
<sequence length="224" mass="24205">MRATASQLGRPVGADGEQTRARIIAAAMRCVAEKGYSRTTIREIARAADMTSGSLYHYFPNKSELLDAAVEDIERKAVPRLRAAAESRDDVVDRLAAVLDEASRLMREHPHLAAFDRAVRAESTEHPVRGRPQYPGPKALRDIVAEIVEDARARGALSADTDARAAVDAIYALARGLTERAASLAPQGYAATLASAKELIRGTLFVRPATRPNSTPRRRSAPGP</sequence>
<dbReference type="RefSeq" id="WP_083176101.1">
    <property type="nucleotide sequence ID" value="NZ_AP022619.1"/>
</dbReference>
<evidence type="ECO:0000313" key="7">
    <source>
        <dbReference type="Proteomes" id="UP000192513"/>
    </source>
</evidence>
<dbReference type="PANTHER" id="PTHR30055:SF234">
    <property type="entry name" value="HTH-TYPE TRANSCRIPTIONAL REGULATOR BETI"/>
    <property type="match status" value="1"/>
</dbReference>
<dbReference type="Gene3D" id="1.10.357.10">
    <property type="entry name" value="Tetracycline Repressor, domain 2"/>
    <property type="match status" value="1"/>
</dbReference>
<evidence type="ECO:0000256" key="1">
    <source>
        <dbReference type="ARBA" id="ARBA00023015"/>
    </source>
</evidence>
<dbReference type="InterPro" id="IPR036271">
    <property type="entry name" value="Tet_transcr_reg_TetR-rel_C_sf"/>
</dbReference>
<name>A0A1X0I474_9MYCO</name>
<dbReference type="PRINTS" id="PR00455">
    <property type="entry name" value="HTHTETR"/>
</dbReference>
<keyword evidence="7" id="KW-1185">Reference proteome</keyword>
<evidence type="ECO:0000259" key="5">
    <source>
        <dbReference type="PROSITE" id="PS50977"/>
    </source>
</evidence>
<evidence type="ECO:0000256" key="2">
    <source>
        <dbReference type="ARBA" id="ARBA00023125"/>
    </source>
</evidence>
<evidence type="ECO:0000256" key="3">
    <source>
        <dbReference type="ARBA" id="ARBA00023163"/>
    </source>
</evidence>
<dbReference type="STRING" id="590652.BST39_26775"/>
<evidence type="ECO:0000256" key="4">
    <source>
        <dbReference type="PROSITE-ProRule" id="PRU00335"/>
    </source>
</evidence>
<comment type="caution">
    <text evidence="6">The sequence shown here is derived from an EMBL/GenBank/DDBJ whole genome shotgun (WGS) entry which is preliminary data.</text>
</comment>
<dbReference type="PROSITE" id="PS50977">
    <property type="entry name" value="HTH_TETR_2"/>
    <property type="match status" value="1"/>
</dbReference>
<dbReference type="Proteomes" id="UP000192513">
    <property type="component" value="Unassembled WGS sequence"/>
</dbReference>
<dbReference type="SUPFAM" id="SSF46689">
    <property type="entry name" value="Homeodomain-like"/>
    <property type="match status" value="1"/>
</dbReference>
<dbReference type="SUPFAM" id="SSF48498">
    <property type="entry name" value="Tetracyclin repressor-like, C-terminal domain"/>
    <property type="match status" value="1"/>
</dbReference>
<dbReference type="Pfam" id="PF00440">
    <property type="entry name" value="TetR_N"/>
    <property type="match status" value="1"/>
</dbReference>
<reference evidence="6 7" key="1">
    <citation type="submission" date="2017-02" db="EMBL/GenBank/DDBJ databases">
        <title>The new phylogeny of genus Mycobacterium.</title>
        <authorList>
            <person name="Tortoli E."/>
            <person name="Trovato A."/>
            <person name="Cirillo D.M."/>
        </authorList>
    </citation>
    <scope>NUCLEOTIDE SEQUENCE [LARGE SCALE GENOMIC DNA]</scope>
    <source>
        <strain evidence="6 7">DSM 45000</strain>
    </source>
</reference>
<dbReference type="InterPro" id="IPR009057">
    <property type="entry name" value="Homeodomain-like_sf"/>
</dbReference>
<dbReference type="EMBL" id="MVIE01000063">
    <property type="protein sequence ID" value="ORB33293.1"/>
    <property type="molecule type" value="Genomic_DNA"/>
</dbReference>
<gene>
    <name evidence="6" type="ORF">BST39_26775</name>
</gene>
<evidence type="ECO:0000313" key="6">
    <source>
        <dbReference type="EMBL" id="ORB33293.1"/>
    </source>
</evidence>
<proteinExistence type="predicted"/>
<dbReference type="GO" id="GO:0000976">
    <property type="term" value="F:transcription cis-regulatory region binding"/>
    <property type="evidence" value="ECO:0007669"/>
    <property type="project" value="TreeGrafter"/>
</dbReference>
<protein>
    <submittedName>
        <fullName evidence="6">TetR family transcriptional regulator</fullName>
    </submittedName>
</protein>
<organism evidence="6 7">
    <name type="scientific">Mycobacterium paraseoulense</name>
    <dbReference type="NCBI Taxonomy" id="590652"/>
    <lineage>
        <taxon>Bacteria</taxon>
        <taxon>Bacillati</taxon>
        <taxon>Actinomycetota</taxon>
        <taxon>Actinomycetes</taxon>
        <taxon>Mycobacteriales</taxon>
        <taxon>Mycobacteriaceae</taxon>
        <taxon>Mycobacterium</taxon>
    </lineage>
</organism>
<dbReference type="AlphaFoldDB" id="A0A1X0I474"/>
<dbReference type="PANTHER" id="PTHR30055">
    <property type="entry name" value="HTH-TYPE TRANSCRIPTIONAL REGULATOR RUTR"/>
    <property type="match status" value="1"/>
</dbReference>
<keyword evidence="1" id="KW-0805">Transcription regulation</keyword>
<dbReference type="OrthoDB" id="3426391at2"/>
<dbReference type="InterPro" id="IPR050109">
    <property type="entry name" value="HTH-type_TetR-like_transc_reg"/>
</dbReference>
<dbReference type="InterPro" id="IPR001647">
    <property type="entry name" value="HTH_TetR"/>
</dbReference>
<keyword evidence="2 4" id="KW-0238">DNA-binding</keyword>
<dbReference type="GO" id="GO:0003700">
    <property type="term" value="F:DNA-binding transcription factor activity"/>
    <property type="evidence" value="ECO:0007669"/>
    <property type="project" value="TreeGrafter"/>
</dbReference>